<feature type="signal peptide" evidence="2">
    <location>
        <begin position="1"/>
        <end position="23"/>
    </location>
</feature>
<dbReference type="InterPro" id="IPR008928">
    <property type="entry name" value="6-hairpin_glycosidase_sf"/>
</dbReference>
<dbReference type="InterPro" id="IPR008979">
    <property type="entry name" value="Galactose-bd-like_sf"/>
</dbReference>
<feature type="chain" id="PRO_5014477169" description="CBM6 domain-containing protein" evidence="2">
    <location>
        <begin position="24"/>
        <end position="512"/>
    </location>
</feature>
<reference evidence="4 5" key="1">
    <citation type="submission" date="2018-01" db="EMBL/GenBank/DDBJ databases">
        <title>Deinococcus koreensis sp. nov., a radiation-resistant bacterium isolated from river water.</title>
        <authorList>
            <person name="Choi A."/>
        </authorList>
    </citation>
    <scope>NUCLEOTIDE SEQUENCE [LARGE SCALE GENOMIC DNA]</scope>
    <source>
        <strain evidence="4 5">SJW1-2</strain>
    </source>
</reference>
<evidence type="ECO:0000313" key="5">
    <source>
        <dbReference type="Proteomes" id="UP000236379"/>
    </source>
</evidence>
<dbReference type="Proteomes" id="UP000236379">
    <property type="component" value="Unassembled WGS sequence"/>
</dbReference>
<dbReference type="GO" id="GO:0005975">
    <property type="term" value="P:carbohydrate metabolic process"/>
    <property type="evidence" value="ECO:0007669"/>
    <property type="project" value="InterPro"/>
</dbReference>
<dbReference type="Pfam" id="PF03663">
    <property type="entry name" value="Glyco_hydro_76"/>
    <property type="match status" value="1"/>
</dbReference>
<organism evidence="4 5">
    <name type="scientific">Deinococcus koreensis</name>
    <dbReference type="NCBI Taxonomy" id="2054903"/>
    <lineage>
        <taxon>Bacteria</taxon>
        <taxon>Thermotogati</taxon>
        <taxon>Deinococcota</taxon>
        <taxon>Deinococci</taxon>
        <taxon>Deinococcales</taxon>
        <taxon>Deinococcaceae</taxon>
        <taxon>Deinococcus</taxon>
    </lineage>
</organism>
<feature type="region of interest" description="Disordered" evidence="1">
    <location>
        <begin position="338"/>
        <end position="360"/>
    </location>
</feature>
<protein>
    <recommendedName>
        <fullName evidence="3">CBM6 domain-containing protein</fullName>
    </recommendedName>
</protein>
<dbReference type="SUPFAM" id="SSF48208">
    <property type="entry name" value="Six-hairpin glycosidases"/>
    <property type="match status" value="1"/>
</dbReference>
<dbReference type="OrthoDB" id="6387072at2"/>
<evidence type="ECO:0000313" key="4">
    <source>
        <dbReference type="EMBL" id="PNY81668.1"/>
    </source>
</evidence>
<feature type="domain" description="CBM6" evidence="3">
    <location>
        <begin position="388"/>
        <end position="510"/>
    </location>
</feature>
<accession>A0A2K3UYR0</accession>
<dbReference type="PANTHER" id="PTHR47791">
    <property type="entry name" value="MEIOTICALLY UP-REGULATED GENE 191 PROTEIN"/>
    <property type="match status" value="1"/>
</dbReference>
<dbReference type="EMBL" id="PPPD01000001">
    <property type="protein sequence ID" value="PNY81668.1"/>
    <property type="molecule type" value="Genomic_DNA"/>
</dbReference>
<dbReference type="Pfam" id="PF16990">
    <property type="entry name" value="CBM_35"/>
    <property type="match status" value="1"/>
</dbReference>
<dbReference type="RefSeq" id="WP_103312109.1">
    <property type="nucleotide sequence ID" value="NZ_PPPD01000001.1"/>
</dbReference>
<proteinExistence type="predicted"/>
<gene>
    <name evidence="4" type="ORF">CVO96_10050</name>
</gene>
<comment type="caution">
    <text evidence="4">The sequence shown here is derived from an EMBL/GenBank/DDBJ whole genome shotgun (WGS) entry which is preliminary data.</text>
</comment>
<dbReference type="InterPro" id="IPR053169">
    <property type="entry name" value="MUG_Protein"/>
</dbReference>
<dbReference type="GO" id="GO:0030246">
    <property type="term" value="F:carbohydrate binding"/>
    <property type="evidence" value="ECO:0007669"/>
    <property type="project" value="InterPro"/>
</dbReference>
<dbReference type="Gene3D" id="2.60.120.260">
    <property type="entry name" value="Galactose-binding domain-like"/>
    <property type="match status" value="1"/>
</dbReference>
<name>A0A2K3UYR0_9DEIO</name>
<evidence type="ECO:0000256" key="2">
    <source>
        <dbReference type="SAM" id="SignalP"/>
    </source>
</evidence>
<keyword evidence="2" id="KW-0732">Signal</keyword>
<sequence length="512" mass="54151">MRAALQLAVTGALLVTATGAAPAQTPATPTPVQPADMWRDFSRAYWRAEAGAFCTFSDCRVREQRSSGPEGGRYSDFWWAAQLYSLTLDAAEGLVGTGATPPAGPSAAQVQAGFLRNYDPAGNDYNDDLGWLAQAELRAHEQSGDPAALERARALADRIWQGWDSAYGGGVWWRRSVKDQKNVATNAPLVATHLGLYRATGEAEYLQRARLGWVWLRSRLIDGPRVYDHVSGEGSGAVTRWDFTYNFGAVMDAGLAMAQTGGDPAALQVARDAADWALRNLTQNGVLLDEGAGDGGGFKGVFVRALRELAAQSGGEAYARALARQAQAAWNARRADGLTGTAWDTPPGQGAGPDPLEPGALESLSAGSAVAAVLAAGPQPAGVPWADGRYEAENARRLGVESSDRAPGHSGRGYVNDFHTLGQGVAFTVNAPRAGRYRARVRYSAGGGWASRRLDVNGSKALLKLPATPDWQTWASVSVPLTLPAGASTVQVLFGPQDAGWLNLDAVVLEPL</sequence>
<dbReference type="PROSITE" id="PS51175">
    <property type="entry name" value="CBM6"/>
    <property type="match status" value="1"/>
</dbReference>
<dbReference type="SUPFAM" id="SSF49785">
    <property type="entry name" value="Galactose-binding domain-like"/>
    <property type="match status" value="1"/>
</dbReference>
<dbReference type="PANTHER" id="PTHR47791:SF3">
    <property type="entry name" value="MEIOTICALLY UP-REGULATED GENE 191 PROTEIN"/>
    <property type="match status" value="1"/>
</dbReference>
<evidence type="ECO:0000256" key="1">
    <source>
        <dbReference type="SAM" id="MobiDB-lite"/>
    </source>
</evidence>
<dbReference type="Gene3D" id="1.50.10.20">
    <property type="match status" value="1"/>
</dbReference>
<dbReference type="InterPro" id="IPR005084">
    <property type="entry name" value="CBM6"/>
</dbReference>
<dbReference type="AlphaFoldDB" id="A0A2K3UYR0"/>
<evidence type="ECO:0000259" key="3">
    <source>
        <dbReference type="PROSITE" id="PS51175"/>
    </source>
</evidence>
<keyword evidence="5" id="KW-1185">Reference proteome</keyword>
<dbReference type="InterPro" id="IPR005198">
    <property type="entry name" value="Glyco_hydro_76"/>
</dbReference>